<evidence type="ECO:0000313" key="4">
    <source>
        <dbReference type="Proteomes" id="UP000075886"/>
    </source>
</evidence>
<evidence type="ECO:0000256" key="1">
    <source>
        <dbReference type="PROSITE-ProRule" id="PRU00042"/>
    </source>
</evidence>
<name>A0A182QDD6_9DIPT</name>
<dbReference type="AlphaFoldDB" id="A0A182QDD6"/>
<dbReference type="InterPro" id="IPR036236">
    <property type="entry name" value="Znf_C2H2_sf"/>
</dbReference>
<sequence>MVVCCCFVWNAAFRRFPAAGMDFLCPVCNEGFDSQDDLGEHVKAYHPVYYQDTFLLMPVVNDLATIAIVNSVVTTPPPLVSTTEVDAESDGCCGLCCCCGDEDNDLLGCGCDCDGCCGFGDCFGSYSTTTTHQCHRTSIPTSAIDPS</sequence>
<proteinExistence type="predicted"/>
<dbReference type="Pfam" id="PF13912">
    <property type="entry name" value="zf-C2H2_6"/>
    <property type="match status" value="1"/>
</dbReference>
<dbReference type="SUPFAM" id="SSF57667">
    <property type="entry name" value="beta-beta-alpha zinc fingers"/>
    <property type="match status" value="1"/>
</dbReference>
<evidence type="ECO:0000259" key="2">
    <source>
        <dbReference type="PROSITE" id="PS50157"/>
    </source>
</evidence>
<dbReference type="Proteomes" id="UP000075886">
    <property type="component" value="Unassembled WGS sequence"/>
</dbReference>
<organism evidence="3 4">
    <name type="scientific">Anopheles farauti</name>
    <dbReference type="NCBI Taxonomy" id="69004"/>
    <lineage>
        <taxon>Eukaryota</taxon>
        <taxon>Metazoa</taxon>
        <taxon>Ecdysozoa</taxon>
        <taxon>Arthropoda</taxon>
        <taxon>Hexapoda</taxon>
        <taxon>Insecta</taxon>
        <taxon>Pterygota</taxon>
        <taxon>Neoptera</taxon>
        <taxon>Endopterygota</taxon>
        <taxon>Diptera</taxon>
        <taxon>Nematocera</taxon>
        <taxon>Culicoidea</taxon>
        <taxon>Culicidae</taxon>
        <taxon>Anophelinae</taxon>
        <taxon>Anopheles</taxon>
    </lineage>
</organism>
<reference evidence="4" key="1">
    <citation type="submission" date="2014-01" db="EMBL/GenBank/DDBJ databases">
        <title>The Genome Sequence of Anopheles farauti FAR1 (V2).</title>
        <authorList>
            <consortium name="The Broad Institute Genomics Platform"/>
            <person name="Neafsey D.E."/>
            <person name="Besansky N."/>
            <person name="Howell P."/>
            <person name="Walton C."/>
            <person name="Young S.K."/>
            <person name="Zeng Q."/>
            <person name="Gargeya S."/>
            <person name="Fitzgerald M."/>
            <person name="Haas B."/>
            <person name="Abouelleil A."/>
            <person name="Allen A.W."/>
            <person name="Alvarado L."/>
            <person name="Arachchi H.M."/>
            <person name="Berlin A.M."/>
            <person name="Chapman S.B."/>
            <person name="Gainer-Dewar J."/>
            <person name="Goldberg J."/>
            <person name="Griggs A."/>
            <person name="Gujja S."/>
            <person name="Hansen M."/>
            <person name="Howarth C."/>
            <person name="Imamovic A."/>
            <person name="Ireland A."/>
            <person name="Larimer J."/>
            <person name="McCowan C."/>
            <person name="Murphy C."/>
            <person name="Pearson M."/>
            <person name="Poon T.W."/>
            <person name="Priest M."/>
            <person name="Roberts A."/>
            <person name="Saif S."/>
            <person name="Shea T."/>
            <person name="Sisk P."/>
            <person name="Sykes S."/>
            <person name="Wortman J."/>
            <person name="Nusbaum C."/>
            <person name="Birren B."/>
        </authorList>
    </citation>
    <scope>NUCLEOTIDE SEQUENCE [LARGE SCALE GENOMIC DNA]</scope>
    <source>
        <strain evidence="4">FAR1</strain>
    </source>
</reference>
<protein>
    <recommendedName>
        <fullName evidence="2">C2H2-type domain-containing protein</fullName>
    </recommendedName>
</protein>
<keyword evidence="1" id="KW-0479">Metal-binding</keyword>
<keyword evidence="1" id="KW-0863">Zinc-finger</keyword>
<dbReference type="PROSITE" id="PS00028">
    <property type="entry name" value="ZINC_FINGER_C2H2_1"/>
    <property type="match status" value="1"/>
</dbReference>
<dbReference type="EnsemblMetazoa" id="AFAF007917-RA">
    <property type="protein sequence ID" value="AFAF007917-PA"/>
    <property type="gene ID" value="AFAF007917"/>
</dbReference>
<dbReference type="PROSITE" id="PS50157">
    <property type="entry name" value="ZINC_FINGER_C2H2_2"/>
    <property type="match status" value="1"/>
</dbReference>
<feature type="domain" description="C2H2-type" evidence="2">
    <location>
        <begin position="23"/>
        <end position="46"/>
    </location>
</feature>
<keyword evidence="4" id="KW-1185">Reference proteome</keyword>
<accession>A0A182QDD6</accession>
<reference evidence="3" key="2">
    <citation type="submission" date="2020-05" db="UniProtKB">
        <authorList>
            <consortium name="EnsemblMetazoa"/>
        </authorList>
    </citation>
    <scope>IDENTIFICATION</scope>
    <source>
        <strain evidence="3">FAR1</strain>
    </source>
</reference>
<dbReference type="InterPro" id="IPR013087">
    <property type="entry name" value="Znf_C2H2_type"/>
</dbReference>
<evidence type="ECO:0000313" key="3">
    <source>
        <dbReference type="EnsemblMetazoa" id="AFAF007917-PA"/>
    </source>
</evidence>
<keyword evidence="1" id="KW-0862">Zinc</keyword>
<dbReference type="VEuPathDB" id="VectorBase:AFAF007917"/>
<dbReference type="EMBL" id="AXCN02001048">
    <property type="status" value="NOT_ANNOTATED_CDS"/>
    <property type="molecule type" value="Genomic_DNA"/>
</dbReference>
<dbReference type="GO" id="GO:0008270">
    <property type="term" value="F:zinc ion binding"/>
    <property type="evidence" value="ECO:0007669"/>
    <property type="project" value="UniProtKB-KW"/>
</dbReference>